<gene>
    <name evidence="3" type="ORF">SAMN04488057_110111</name>
</gene>
<evidence type="ECO:0000259" key="2">
    <source>
        <dbReference type="PROSITE" id="PS50093"/>
    </source>
</evidence>
<dbReference type="PROSITE" id="PS50093">
    <property type="entry name" value="PKD"/>
    <property type="match status" value="1"/>
</dbReference>
<protein>
    <submittedName>
        <fullName evidence="3">PKD domain-containing protein</fullName>
    </submittedName>
</protein>
<evidence type="ECO:0000256" key="1">
    <source>
        <dbReference type="SAM" id="SignalP"/>
    </source>
</evidence>
<accession>A0A1M7PSX1</accession>
<keyword evidence="4" id="KW-1185">Reference proteome</keyword>
<proteinExistence type="predicted"/>
<dbReference type="InterPro" id="IPR022409">
    <property type="entry name" value="PKD/Chitinase_dom"/>
</dbReference>
<feature type="signal peptide" evidence="1">
    <location>
        <begin position="1"/>
        <end position="18"/>
    </location>
</feature>
<dbReference type="InterPro" id="IPR035986">
    <property type="entry name" value="PKD_dom_sf"/>
</dbReference>
<dbReference type="SMART" id="SM00089">
    <property type="entry name" value="PKD"/>
    <property type="match status" value="1"/>
</dbReference>
<dbReference type="OrthoDB" id="5381604at2"/>
<dbReference type="Proteomes" id="UP000184513">
    <property type="component" value="Unassembled WGS sequence"/>
</dbReference>
<reference evidence="3 4" key="1">
    <citation type="submission" date="2016-11" db="EMBL/GenBank/DDBJ databases">
        <authorList>
            <person name="Jaros S."/>
            <person name="Januszkiewicz K."/>
            <person name="Wedrychowicz H."/>
        </authorList>
    </citation>
    <scope>NUCLEOTIDE SEQUENCE [LARGE SCALE GENOMIC DNA]</scope>
    <source>
        <strain evidence="3 4">CGMCC 1.6102</strain>
    </source>
</reference>
<sequence length="492" mass="53248">MKKYINYIRLMLPLLFMAACIEEYTLEEAPPTQEDADFSFEPTAESDNILQFTAANDFFIMNWDLGNGSSGSGKTVTGTFPTAGTYTVSLTVFNAGGSVTVSKEIEIAETDPLLLDKPLYNTLTGGADAAEGKTWRVDAGRAGHFGVGPNPSQAGDFPEWYQAQPNEKEGSGMYTDRYTFYLADFAFDMETDGLVYLNAAQGAEFPGAFDPGVGDLSAPYEAPEDLKWSIAEPEGAYPELTISQGGFIGYFAGGRTYQMVVVEENEILLRFVDQANTDLAWYIRLIPEDFVPEEEATPEPIDPGTLSLASLVGDGTKTWKLKPAVGAFGVGPAPGSDEFFPNGQDISADRACLFNDRFTFQEDGVYTYDPQDDIFGEGYMGLEEEGCQPVANLDGTPGEFWGAGSHQFSFSEATDTENASITVSGTGAFIALPKAFNGGEYQSGPPAEDRAVTYEVIGYTNEDGVEELTITIDISDSGSVFWTFVLIPETES</sequence>
<organism evidence="3 4">
    <name type="scientific">Cyclobacterium lianum</name>
    <dbReference type="NCBI Taxonomy" id="388280"/>
    <lineage>
        <taxon>Bacteria</taxon>
        <taxon>Pseudomonadati</taxon>
        <taxon>Bacteroidota</taxon>
        <taxon>Cytophagia</taxon>
        <taxon>Cytophagales</taxon>
        <taxon>Cyclobacteriaceae</taxon>
        <taxon>Cyclobacterium</taxon>
    </lineage>
</organism>
<dbReference type="PROSITE" id="PS51257">
    <property type="entry name" value="PROKAR_LIPOPROTEIN"/>
    <property type="match status" value="1"/>
</dbReference>
<dbReference type="CDD" id="cd00146">
    <property type="entry name" value="PKD"/>
    <property type="match status" value="1"/>
</dbReference>
<dbReference type="RefSeq" id="WP_073095627.1">
    <property type="nucleotide sequence ID" value="NZ_FRCY01000010.1"/>
</dbReference>
<dbReference type="EMBL" id="FRCY01000010">
    <property type="protein sequence ID" value="SHN20562.1"/>
    <property type="molecule type" value="Genomic_DNA"/>
</dbReference>
<name>A0A1M7PSX1_9BACT</name>
<evidence type="ECO:0000313" key="3">
    <source>
        <dbReference type="EMBL" id="SHN20562.1"/>
    </source>
</evidence>
<evidence type="ECO:0000313" key="4">
    <source>
        <dbReference type="Proteomes" id="UP000184513"/>
    </source>
</evidence>
<dbReference type="InterPro" id="IPR013783">
    <property type="entry name" value="Ig-like_fold"/>
</dbReference>
<feature type="domain" description="PKD" evidence="2">
    <location>
        <begin position="63"/>
        <end position="107"/>
    </location>
</feature>
<dbReference type="Pfam" id="PF00801">
    <property type="entry name" value="PKD"/>
    <property type="match status" value="1"/>
</dbReference>
<dbReference type="InterPro" id="IPR000601">
    <property type="entry name" value="PKD_dom"/>
</dbReference>
<keyword evidence="1" id="KW-0732">Signal</keyword>
<feature type="chain" id="PRO_5012138947" evidence="1">
    <location>
        <begin position="19"/>
        <end position="492"/>
    </location>
</feature>
<dbReference type="AlphaFoldDB" id="A0A1M7PSX1"/>
<dbReference type="STRING" id="388280.SAMN04488057_110111"/>
<dbReference type="SUPFAM" id="SSF49299">
    <property type="entry name" value="PKD domain"/>
    <property type="match status" value="1"/>
</dbReference>
<dbReference type="Gene3D" id="2.60.40.10">
    <property type="entry name" value="Immunoglobulins"/>
    <property type="match status" value="1"/>
</dbReference>